<dbReference type="Pfam" id="PF08240">
    <property type="entry name" value="ADH_N"/>
    <property type="match status" value="1"/>
</dbReference>
<evidence type="ECO:0000313" key="3">
    <source>
        <dbReference type="Proteomes" id="UP000253529"/>
    </source>
</evidence>
<dbReference type="SUPFAM" id="SSF50129">
    <property type="entry name" value="GroES-like"/>
    <property type="match status" value="1"/>
</dbReference>
<dbReference type="SMART" id="SM00829">
    <property type="entry name" value="PKS_ER"/>
    <property type="match status" value="1"/>
</dbReference>
<name>A0A366F8E8_9HYPH</name>
<dbReference type="Proteomes" id="UP000253529">
    <property type="component" value="Unassembled WGS sequence"/>
</dbReference>
<protein>
    <submittedName>
        <fullName evidence="2">Alcohol dehydrogenase-like protein</fullName>
    </submittedName>
</protein>
<proteinExistence type="predicted"/>
<dbReference type="CDD" id="cd08249">
    <property type="entry name" value="enoyl_reductase_like"/>
    <property type="match status" value="1"/>
</dbReference>
<dbReference type="RefSeq" id="WP_113890511.1">
    <property type="nucleotide sequence ID" value="NZ_QNRK01000019.1"/>
</dbReference>
<dbReference type="InterPro" id="IPR013154">
    <property type="entry name" value="ADH-like_N"/>
</dbReference>
<sequence length="372" mass="38669">MPENNSLWLAAKRAPFTVGPAPYTAPRSNEIVVRVRAVAVNPMDRLQQTMGDIVTPWTPYPFVDGSDVAGEVVEVGAGVTRFRVGDRVVGFAAGSDKVRNRAAEGAFQDYVVLLAHMAAPIPESMAFEEAAVLPLGLSTAACGLFQKDLLAMNAPSAAARPAGKTLLVWGGSTSVGSNAIQLAVAAGYDVIATASPRNFDYVKRLGASQAFDYRSKTVVADIVRALRGREVAGTLAIGVGSAAACVGVVGACKGNRFVAMATPPTSFDDVPAGRGRWLRLAPAIARMLAGTLALTLKARRRGVKAKMIWGSTLIANEVGPMIFEAFLPAALAEARFVAAPSATVIGAGLSAIPAALERQRQGVSAAKLVVTL</sequence>
<dbReference type="EMBL" id="QNRK01000019">
    <property type="protein sequence ID" value="RBP10386.1"/>
    <property type="molecule type" value="Genomic_DNA"/>
</dbReference>
<dbReference type="Gene3D" id="3.40.50.720">
    <property type="entry name" value="NAD(P)-binding Rossmann-like Domain"/>
    <property type="match status" value="1"/>
</dbReference>
<dbReference type="InterPro" id="IPR047122">
    <property type="entry name" value="Trans-enoyl_RdTase-like"/>
</dbReference>
<dbReference type="PANTHER" id="PTHR45348:SF2">
    <property type="entry name" value="ZINC-TYPE ALCOHOL DEHYDROGENASE-LIKE PROTEIN C2E1P3.01"/>
    <property type="match status" value="1"/>
</dbReference>
<dbReference type="SUPFAM" id="SSF51735">
    <property type="entry name" value="NAD(P)-binding Rossmann-fold domains"/>
    <property type="match status" value="1"/>
</dbReference>
<evidence type="ECO:0000313" key="2">
    <source>
        <dbReference type="EMBL" id="RBP10386.1"/>
    </source>
</evidence>
<dbReference type="PANTHER" id="PTHR45348">
    <property type="entry name" value="HYPOTHETICAL OXIDOREDUCTASE (EUROFUNG)"/>
    <property type="match status" value="1"/>
</dbReference>
<dbReference type="GO" id="GO:0016651">
    <property type="term" value="F:oxidoreductase activity, acting on NAD(P)H"/>
    <property type="evidence" value="ECO:0007669"/>
    <property type="project" value="InterPro"/>
</dbReference>
<evidence type="ECO:0000259" key="1">
    <source>
        <dbReference type="SMART" id="SM00829"/>
    </source>
</evidence>
<accession>A0A366F8E8</accession>
<dbReference type="InterPro" id="IPR011032">
    <property type="entry name" value="GroES-like_sf"/>
</dbReference>
<feature type="domain" description="Enoyl reductase (ER)" evidence="1">
    <location>
        <begin position="13"/>
        <end position="370"/>
    </location>
</feature>
<dbReference type="InterPro" id="IPR036291">
    <property type="entry name" value="NAD(P)-bd_dom_sf"/>
</dbReference>
<dbReference type="InterPro" id="IPR020843">
    <property type="entry name" value="ER"/>
</dbReference>
<gene>
    <name evidence="2" type="ORF">DFR50_11957</name>
</gene>
<organism evidence="2 3">
    <name type="scientific">Roseiarcus fermentans</name>
    <dbReference type="NCBI Taxonomy" id="1473586"/>
    <lineage>
        <taxon>Bacteria</taxon>
        <taxon>Pseudomonadati</taxon>
        <taxon>Pseudomonadota</taxon>
        <taxon>Alphaproteobacteria</taxon>
        <taxon>Hyphomicrobiales</taxon>
        <taxon>Roseiarcaceae</taxon>
        <taxon>Roseiarcus</taxon>
    </lineage>
</organism>
<dbReference type="Gene3D" id="3.90.180.10">
    <property type="entry name" value="Medium-chain alcohol dehydrogenases, catalytic domain"/>
    <property type="match status" value="1"/>
</dbReference>
<comment type="caution">
    <text evidence="2">The sequence shown here is derived from an EMBL/GenBank/DDBJ whole genome shotgun (WGS) entry which is preliminary data.</text>
</comment>
<keyword evidence="3" id="KW-1185">Reference proteome</keyword>
<reference evidence="2 3" key="1">
    <citation type="submission" date="2018-06" db="EMBL/GenBank/DDBJ databases">
        <title>Genomic Encyclopedia of Type Strains, Phase IV (KMG-IV): sequencing the most valuable type-strain genomes for metagenomic binning, comparative biology and taxonomic classification.</title>
        <authorList>
            <person name="Goeker M."/>
        </authorList>
    </citation>
    <scope>NUCLEOTIDE SEQUENCE [LARGE SCALE GENOMIC DNA]</scope>
    <source>
        <strain evidence="2 3">DSM 24875</strain>
    </source>
</reference>
<dbReference type="AlphaFoldDB" id="A0A366F8E8"/>
<dbReference type="OrthoDB" id="9790818at2"/>